<keyword evidence="7 11" id="KW-0472">Membrane</keyword>
<dbReference type="KEGG" id="pvw:HU752_015135"/>
<evidence type="ECO:0000256" key="3">
    <source>
        <dbReference type="ARBA" id="ARBA00022481"/>
    </source>
</evidence>
<dbReference type="PANTHER" id="PTHR32089">
    <property type="entry name" value="METHYL-ACCEPTING CHEMOTAXIS PROTEIN MCPB"/>
    <property type="match status" value="1"/>
</dbReference>
<evidence type="ECO:0000256" key="4">
    <source>
        <dbReference type="ARBA" id="ARBA00022500"/>
    </source>
</evidence>
<dbReference type="CDD" id="cd06225">
    <property type="entry name" value="HAMP"/>
    <property type="match status" value="1"/>
</dbReference>
<evidence type="ECO:0000259" key="12">
    <source>
        <dbReference type="PROSITE" id="PS50111"/>
    </source>
</evidence>
<organism evidence="14 15">
    <name type="scientific">Pseudomonas vanderleydeniana</name>
    <dbReference type="NCBI Taxonomy" id="2745495"/>
    <lineage>
        <taxon>Bacteria</taxon>
        <taxon>Pseudomonadati</taxon>
        <taxon>Pseudomonadota</taxon>
        <taxon>Gammaproteobacteria</taxon>
        <taxon>Pseudomonadales</taxon>
        <taxon>Pseudomonadaceae</taxon>
        <taxon>Pseudomonas</taxon>
    </lineage>
</organism>
<reference evidence="14 15" key="2">
    <citation type="journal article" date="2021" name="Microorganisms">
        <title>The Ever-Expanding Pseudomonas Genus: Description of 43 New Species and Partition of the Pseudomonas putida Group.</title>
        <authorList>
            <person name="Girard L."/>
            <person name="Lood C."/>
            <person name="Hofte M."/>
            <person name="Vandamme P."/>
            <person name="Rokni-Zadeh H."/>
            <person name="van Noort V."/>
            <person name="Lavigne R."/>
            <person name="De Mot R."/>
        </authorList>
    </citation>
    <scope>NUCLEOTIDE SEQUENCE [LARGE SCALE GENOMIC DNA]</scope>
    <source>
        <strain evidence="14 15">RW8P3</strain>
    </source>
</reference>
<dbReference type="FunFam" id="1.10.287.950:FF:000001">
    <property type="entry name" value="Methyl-accepting chemotaxis sensory transducer"/>
    <property type="match status" value="1"/>
</dbReference>
<dbReference type="SMART" id="SM00283">
    <property type="entry name" value="MA"/>
    <property type="match status" value="1"/>
</dbReference>
<keyword evidence="2" id="KW-1003">Cell membrane</keyword>
<dbReference type="SUPFAM" id="SSF58104">
    <property type="entry name" value="Methyl-accepting chemotaxis protein (MCP) signaling domain"/>
    <property type="match status" value="1"/>
</dbReference>
<evidence type="ECO:0000256" key="2">
    <source>
        <dbReference type="ARBA" id="ARBA00022475"/>
    </source>
</evidence>
<feature type="domain" description="HAMP" evidence="13">
    <location>
        <begin position="199"/>
        <end position="251"/>
    </location>
</feature>
<keyword evidence="6 11" id="KW-1133">Transmembrane helix</keyword>
<protein>
    <submittedName>
        <fullName evidence="14">Methyl-accepting chemotaxis protein</fullName>
    </submittedName>
</protein>
<dbReference type="Gene3D" id="1.20.1440.210">
    <property type="match status" value="1"/>
</dbReference>
<evidence type="ECO:0000256" key="5">
    <source>
        <dbReference type="ARBA" id="ARBA00022692"/>
    </source>
</evidence>
<evidence type="ECO:0000256" key="11">
    <source>
        <dbReference type="SAM" id="Phobius"/>
    </source>
</evidence>
<evidence type="ECO:0000256" key="9">
    <source>
        <dbReference type="ARBA" id="ARBA00029447"/>
    </source>
</evidence>
<comment type="subcellular location">
    <subcellularLocation>
        <location evidence="1">Cell membrane</location>
        <topology evidence="1">Multi-pass membrane protein</topology>
    </subcellularLocation>
</comment>
<dbReference type="EMBL" id="CP077093">
    <property type="protein sequence ID" value="QXI31182.1"/>
    <property type="molecule type" value="Genomic_DNA"/>
</dbReference>
<keyword evidence="5 11" id="KW-0812">Transmembrane</keyword>
<dbReference type="Proteomes" id="UP000634530">
    <property type="component" value="Chromosome"/>
</dbReference>
<evidence type="ECO:0000313" key="14">
    <source>
        <dbReference type="EMBL" id="QXI31182.1"/>
    </source>
</evidence>
<dbReference type="InterPro" id="IPR004089">
    <property type="entry name" value="MCPsignal_dom"/>
</dbReference>
<dbReference type="GO" id="GO:0007165">
    <property type="term" value="P:signal transduction"/>
    <property type="evidence" value="ECO:0007669"/>
    <property type="project" value="UniProtKB-KW"/>
</dbReference>
<dbReference type="AlphaFoldDB" id="A0A9E6TUT1"/>
<reference evidence="14 15" key="1">
    <citation type="journal article" date="2020" name="Microorganisms">
        <title>Reliable Identification of Environmental Pseudomonas Isolates Using the rpoD Gene.</title>
        <authorList>
            <consortium name="The Broad Institute Genome Sequencing Platform"/>
            <person name="Girard L."/>
            <person name="Lood C."/>
            <person name="Rokni-Zadeh H."/>
            <person name="van Noort V."/>
            <person name="Lavigne R."/>
            <person name="De Mot R."/>
        </authorList>
    </citation>
    <scope>NUCLEOTIDE SEQUENCE [LARGE SCALE GENOMIC DNA]</scope>
    <source>
        <strain evidence="14 15">RW8P3</strain>
    </source>
</reference>
<keyword evidence="3" id="KW-0488">Methylation</keyword>
<feature type="transmembrane region" description="Helical" evidence="11">
    <location>
        <begin position="177"/>
        <end position="197"/>
    </location>
</feature>
<comment type="similarity">
    <text evidence="9">Belongs to the methyl-accepting chemotaxis (MCP) protein family.</text>
</comment>
<dbReference type="Pfam" id="PF00015">
    <property type="entry name" value="MCPsignal"/>
    <property type="match status" value="1"/>
</dbReference>
<evidence type="ECO:0000256" key="10">
    <source>
        <dbReference type="PROSITE-ProRule" id="PRU00284"/>
    </source>
</evidence>
<dbReference type="InterPro" id="IPR032255">
    <property type="entry name" value="HBM"/>
</dbReference>
<dbReference type="PROSITE" id="PS50111">
    <property type="entry name" value="CHEMOTAXIS_TRANSDUC_2"/>
    <property type="match status" value="1"/>
</dbReference>
<evidence type="ECO:0000256" key="7">
    <source>
        <dbReference type="ARBA" id="ARBA00023136"/>
    </source>
</evidence>
<evidence type="ECO:0000256" key="6">
    <source>
        <dbReference type="ARBA" id="ARBA00022989"/>
    </source>
</evidence>
<dbReference type="GO" id="GO:0006935">
    <property type="term" value="P:chemotaxis"/>
    <property type="evidence" value="ECO:0007669"/>
    <property type="project" value="UniProtKB-KW"/>
</dbReference>
<sequence length="528" mass="55924">MAGAITRGLGNISVRAKLTLGFATVLVLTVLIALTGWQGLASLSERGDKLISISILNEKARDMRIARLSYALKPDSEHAGAVIRAIDAADRHIDEVKAQLETPESLRWVAQADRALDQYRAHFNDFAQAIGATGAEDRARQAESGLNADIASLLEASQQLSAGQITKRDHDVNQANAWLGGASAAALILGALAAWFITRLIVGPLMVTVQASRRVASGDLSQDLEVTRRDELGQLQDSMQRMTISLREVIGGIRDGVTQIASAAEELSAVTEQTSAGVNSQKVETDQVATAMNEMAATVQEVARNAEQASQVALTASEDARNSDEVVAQALSQIERLATEVGHSTEAMTELKRESDKIGTVLDVIKSVAEQTNLLALNAAIEAARAGEAGRGFAVVADEVRSLAQRTQASTQEIESLIDGLQGVTAQVATTLDNSRTLTDSSVELSRRAGTSLLNITRSVASIESMNQQIAAAAEQQAAVADEINRSVLNVRDISEQTSAASEETAASSIDLARLGVQLQGLVGQFKL</sequence>
<proteinExistence type="inferred from homology"/>
<dbReference type="CDD" id="cd11386">
    <property type="entry name" value="MCP_signal"/>
    <property type="match status" value="1"/>
</dbReference>
<dbReference type="RefSeq" id="WP_186677054.1">
    <property type="nucleotide sequence ID" value="NZ_CP077093.1"/>
</dbReference>
<dbReference type="PROSITE" id="PS50885">
    <property type="entry name" value="HAMP"/>
    <property type="match status" value="1"/>
</dbReference>
<keyword evidence="4" id="KW-0145">Chemotaxis</keyword>
<dbReference type="Pfam" id="PF00672">
    <property type="entry name" value="HAMP"/>
    <property type="match status" value="1"/>
</dbReference>
<dbReference type="SMART" id="SM01358">
    <property type="entry name" value="HBM"/>
    <property type="match status" value="1"/>
</dbReference>
<evidence type="ECO:0000256" key="8">
    <source>
        <dbReference type="ARBA" id="ARBA00023224"/>
    </source>
</evidence>
<dbReference type="PANTHER" id="PTHR32089:SF120">
    <property type="entry name" value="METHYL-ACCEPTING CHEMOTAXIS PROTEIN TLPQ"/>
    <property type="match status" value="1"/>
</dbReference>
<dbReference type="SMART" id="SM00304">
    <property type="entry name" value="HAMP"/>
    <property type="match status" value="2"/>
</dbReference>
<evidence type="ECO:0000313" key="15">
    <source>
        <dbReference type="Proteomes" id="UP000634530"/>
    </source>
</evidence>
<dbReference type="Pfam" id="PF16591">
    <property type="entry name" value="HBM"/>
    <property type="match status" value="1"/>
</dbReference>
<gene>
    <name evidence="14" type="ORF">HU752_015135</name>
</gene>
<feature type="transmembrane region" description="Helical" evidence="11">
    <location>
        <begin position="20"/>
        <end position="40"/>
    </location>
</feature>
<accession>A0A9E6TUT1</accession>
<dbReference type="Gene3D" id="1.10.287.950">
    <property type="entry name" value="Methyl-accepting chemotaxis protein"/>
    <property type="match status" value="1"/>
</dbReference>
<keyword evidence="8 10" id="KW-0807">Transducer</keyword>
<evidence type="ECO:0000259" key="13">
    <source>
        <dbReference type="PROSITE" id="PS50885"/>
    </source>
</evidence>
<keyword evidence="15" id="KW-1185">Reference proteome</keyword>
<dbReference type="GO" id="GO:0005886">
    <property type="term" value="C:plasma membrane"/>
    <property type="evidence" value="ECO:0007669"/>
    <property type="project" value="UniProtKB-SubCell"/>
</dbReference>
<name>A0A9E6TUT1_9PSED</name>
<evidence type="ECO:0000256" key="1">
    <source>
        <dbReference type="ARBA" id="ARBA00004651"/>
    </source>
</evidence>
<dbReference type="InterPro" id="IPR003660">
    <property type="entry name" value="HAMP_dom"/>
</dbReference>
<feature type="domain" description="Methyl-accepting transducer" evidence="12">
    <location>
        <begin position="256"/>
        <end position="492"/>
    </location>
</feature>